<keyword evidence="6" id="KW-0255">Endonuclease</keyword>
<dbReference type="InParanoid" id="W4JSF4"/>
<evidence type="ECO:0000256" key="4">
    <source>
        <dbReference type="ARBA" id="ARBA00022722"/>
    </source>
</evidence>
<evidence type="ECO:0000256" key="5">
    <source>
        <dbReference type="ARBA" id="ARBA00022723"/>
    </source>
</evidence>
<dbReference type="STRING" id="747525.W4JSF4"/>
<dbReference type="GeneID" id="20673764"/>
<reference evidence="9 10" key="1">
    <citation type="journal article" date="2012" name="New Phytol.">
        <title>Insight into trade-off between wood decay and parasitism from the genome of a fungal forest pathogen.</title>
        <authorList>
            <person name="Olson A."/>
            <person name="Aerts A."/>
            <person name="Asiegbu F."/>
            <person name="Belbahri L."/>
            <person name="Bouzid O."/>
            <person name="Broberg A."/>
            <person name="Canback B."/>
            <person name="Coutinho P.M."/>
            <person name="Cullen D."/>
            <person name="Dalman K."/>
            <person name="Deflorio G."/>
            <person name="van Diepen L.T."/>
            <person name="Dunand C."/>
            <person name="Duplessis S."/>
            <person name="Durling M."/>
            <person name="Gonthier P."/>
            <person name="Grimwood J."/>
            <person name="Fossdal C.G."/>
            <person name="Hansson D."/>
            <person name="Henrissat B."/>
            <person name="Hietala A."/>
            <person name="Himmelstrand K."/>
            <person name="Hoffmeister D."/>
            <person name="Hogberg N."/>
            <person name="James T.Y."/>
            <person name="Karlsson M."/>
            <person name="Kohler A."/>
            <person name="Kues U."/>
            <person name="Lee Y.H."/>
            <person name="Lin Y.C."/>
            <person name="Lind M."/>
            <person name="Lindquist E."/>
            <person name="Lombard V."/>
            <person name="Lucas S."/>
            <person name="Lunden K."/>
            <person name="Morin E."/>
            <person name="Murat C."/>
            <person name="Park J."/>
            <person name="Raffaello T."/>
            <person name="Rouze P."/>
            <person name="Salamov A."/>
            <person name="Schmutz J."/>
            <person name="Solheim H."/>
            <person name="Stahlberg J."/>
            <person name="Velez H."/>
            <person name="de Vries R.P."/>
            <person name="Wiebenga A."/>
            <person name="Woodward S."/>
            <person name="Yakovlev I."/>
            <person name="Garbelotto M."/>
            <person name="Martin F."/>
            <person name="Grigoriev I.V."/>
            <person name="Stenlid J."/>
        </authorList>
    </citation>
    <scope>NUCLEOTIDE SEQUENCE [LARGE SCALE GENOMIC DNA]</scope>
    <source>
        <strain evidence="9 10">TC 32-1</strain>
    </source>
</reference>
<dbReference type="Gene3D" id="3.30.420.10">
    <property type="entry name" value="Ribonuclease H-like superfamily/Ribonuclease H"/>
    <property type="match status" value="1"/>
</dbReference>
<dbReference type="SUPFAM" id="SSF53098">
    <property type="entry name" value="Ribonuclease H-like"/>
    <property type="match status" value="1"/>
</dbReference>
<dbReference type="InterPro" id="IPR050092">
    <property type="entry name" value="RNase_H"/>
</dbReference>
<evidence type="ECO:0000256" key="3">
    <source>
        <dbReference type="ARBA" id="ARBA00012180"/>
    </source>
</evidence>
<dbReference type="KEGG" id="hir:HETIRDRAFT_421951"/>
<dbReference type="OrthoDB" id="3253907at2759"/>
<gene>
    <name evidence="9" type="primary">RNase_H_2</name>
    <name evidence="9" type="ORF">HETIRDRAFT_421951</name>
</gene>
<dbReference type="EC" id="3.1.26.4" evidence="3"/>
<keyword evidence="10" id="KW-1185">Reference proteome</keyword>
<dbReference type="HOGENOM" id="CLU_665744_0_0_1"/>
<comment type="similarity">
    <text evidence="2">Belongs to the RNase H family.</text>
</comment>
<evidence type="ECO:0000256" key="7">
    <source>
        <dbReference type="ARBA" id="ARBA00022801"/>
    </source>
</evidence>
<proteinExistence type="inferred from homology"/>
<evidence type="ECO:0000256" key="1">
    <source>
        <dbReference type="ARBA" id="ARBA00000077"/>
    </source>
</evidence>
<dbReference type="AlphaFoldDB" id="W4JSF4"/>
<dbReference type="PANTHER" id="PTHR10642:SF26">
    <property type="entry name" value="RIBONUCLEASE H1"/>
    <property type="match status" value="1"/>
</dbReference>
<keyword evidence="4" id="KW-0540">Nuclease</keyword>
<dbReference type="PANTHER" id="PTHR10642">
    <property type="entry name" value="RIBONUCLEASE H1"/>
    <property type="match status" value="1"/>
</dbReference>
<dbReference type="eggNOG" id="KOG3752">
    <property type="taxonomic scope" value="Eukaryota"/>
</dbReference>
<dbReference type="GO" id="GO:0043137">
    <property type="term" value="P:DNA replication, removal of RNA primer"/>
    <property type="evidence" value="ECO:0007669"/>
    <property type="project" value="TreeGrafter"/>
</dbReference>
<evidence type="ECO:0000256" key="6">
    <source>
        <dbReference type="ARBA" id="ARBA00022759"/>
    </source>
</evidence>
<name>W4JSF4_HETIT</name>
<dbReference type="GO" id="GO:0003676">
    <property type="term" value="F:nucleic acid binding"/>
    <property type="evidence" value="ECO:0007669"/>
    <property type="project" value="InterPro"/>
</dbReference>
<sequence>MLKVAKDLKVNFAAIKLSKEMKNQMPTWHHLGLTPRNYRQQCSECIVSNHSLKTVVDLVQLAKHTKNPDSGNRRHYCIRTCTCDPCKEDQRNGCHNPDKCSCTTHNILRDMQPKYNPYEALQADDLMLTHRRQEKNSTNRNQNQSDIIFDPSVTLCTNLSDGIWIFTDPSQISNNPAHRLTNNAQSRAGLWIADDHPGNCAICTPGKHQSNQTGEIATVLIAIQKMLTFAPLQICTNLRYIIDGLTKHLQTWEDTDWINIDNKELFKATAYQLRMRSAPITFQWVKGHNGDLGNERADTLAKKGAGKNMVDDIDLTIPPHFDLQGAKLVTLSQATAYRGIRNLKEKELKQRTGTKTHLDITRGALKELTGVQEMNEAIWCGIRNNDLSLNVRQFIYKALHNTHRVGQYWENIP</sequence>
<dbReference type="Pfam" id="PF00075">
    <property type="entry name" value="RNase_H"/>
    <property type="match status" value="1"/>
</dbReference>
<evidence type="ECO:0000259" key="8">
    <source>
        <dbReference type="PROSITE" id="PS50879"/>
    </source>
</evidence>
<dbReference type="GO" id="GO:0004523">
    <property type="term" value="F:RNA-DNA hybrid ribonuclease activity"/>
    <property type="evidence" value="ECO:0007669"/>
    <property type="project" value="UniProtKB-EC"/>
</dbReference>
<feature type="domain" description="RNase H type-1" evidence="8">
    <location>
        <begin position="159"/>
        <end position="306"/>
    </location>
</feature>
<dbReference type="InterPro" id="IPR012337">
    <property type="entry name" value="RNaseH-like_sf"/>
</dbReference>
<evidence type="ECO:0000256" key="2">
    <source>
        <dbReference type="ARBA" id="ARBA00005300"/>
    </source>
</evidence>
<comment type="catalytic activity">
    <reaction evidence="1">
        <text>Endonucleolytic cleavage to 5'-phosphomonoester.</text>
        <dbReference type="EC" id="3.1.26.4"/>
    </reaction>
</comment>
<dbReference type="InterPro" id="IPR036397">
    <property type="entry name" value="RNaseH_sf"/>
</dbReference>
<dbReference type="PROSITE" id="PS50879">
    <property type="entry name" value="RNASE_H_1"/>
    <property type="match status" value="1"/>
</dbReference>
<accession>W4JSF4</accession>
<dbReference type="EMBL" id="KI925464">
    <property type="protein sequence ID" value="ETW76497.1"/>
    <property type="molecule type" value="Genomic_DNA"/>
</dbReference>
<dbReference type="RefSeq" id="XP_009551391.1">
    <property type="nucleotide sequence ID" value="XM_009553096.1"/>
</dbReference>
<dbReference type="InterPro" id="IPR002156">
    <property type="entry name" value="RNaseH_domain"/>
</dbReference>
<dbReference type="Proteomes" id="UP000030671">
    <property type="component" value="Unassembled WGS sequence"/>
</dbReference>
<dbReference type="GO" id="GO:0046872">
    <property type="term" value="F:metal ion binding"/>
    <property type="evidence" value="ECO:0007669"/>
    <property type="project" value="UniProtKB-KW"/>
</dbReference>
<evidence type="ECO:0000313" key="9">
    <source>
        <dbReference type="EMBL" id="ETW76497.1"/>
    </source>
</evidence>
<keyword evidence="7" id="KW-0378">Hydrolase</keyword>
<organism evidence="9 10">
    <name type="scientific">Heterobasidion irregulare (strain TC 32-1)</name>
    <dbReference type="NCBI Taxonomy" id="747525"/>
    <lineage>
        <taxon>Eukaryota</taxon>
        <taxon>Fungi</taxon>
        <taxon>Dikarya</taxon>
        <taxon>Basidiomycota</taxon>
        <taxon>Agaricomycotina</taxon>
        <taxon>Agaricomycetes</taxon>
        <taxon>Russulales</taxon>
        <taxon>Bondarzewiaceae</taxon>
        <taxon>Heterobasidion</taxon>
        <taxon>Heterobasidion annosum species complex</taxon>
    </lineage>
</organism>
<evidence type="ECO:0000313" key="10">
    <source>
        <dbReference type="Proteomes" id="UP000030671"/>
    </source>
</evidence>
<protein>
    <recommendedName>
        <fullName evidence="3">ribonuclease H</fullName>
        <ecNumber evidence="3">3.1.26.4</ecNumber>
    </recommendedName>
</protein>
<keyword evidence="5" id="KW-0479">Metal-binding</keyword>